<dbReference type="PANTHER" id="PTHR11579:SF0">
    <property type="entry name" value="PROTEIN-L-ISOASPARTATE(D-ASPARTATE) O-METHYLTRANSFERASE"/>
    <property type="match status" value="1"/>
</dbReference>
<dbReference type="Pfam" id="PF00293">
    <property type="entry name" value="NUDIX"/>
    <property type="match status" value="1"/>
</dbReference>
<evidence type="ECO:0000256" key="2">
    <source>
        <dbReference type="ARBA" id="ARBA00005369"/>
    </source>
</evidence>
<evidence type="ECO:0000256" key="6">
    <source>
        <dbReference type="ARBA" id="ARBA00022603"/>
    </source>
</evidence>
<name>A0ABY3XYS6_9ACTN</name>
<reference evidence="14 15" key="1">
    <citation type="journal article" date="2023" name="Microbiol. Spectr.">
        <title>Synergy between Genome Mining, Metabolomics, and Bioinformatics Uncovers Antibacterial Chlorinated Carbazole Alkaloids and Their Biosynthetic Gene Cluster from Streptomyces tubbatahanensis sp. nov., a Novel Actinomycete Isolated from Sulu Sea, Philippines.</title>
        <authorList>
            <person name="Tenebro C.P."/>
            <person name="Trono D.J.V.L."/>
            <person name="Balida L.A.P."/>
            <person name="Bayog L.K.A."/>
            <person name="Bruna J.R."/>
            <person name="Sabido E.M."/>
            <person name="Caspe D.P.C."/>
            <person name="de Los Santos E.L.C."/>
            <person name="Saludes J.P."/>
            <person name="Dalisay D.S."/>
        </authorList>
    </citation>
    <scope>NUCLEOTIDE SEQUENCE [LARGE SCALE GENOMIC DNA]</scope>
    <source>
        <strain evidence="14 15">DSD3025</strain>
    </source>
</reference>
<keyword evidence="5" id="KW-0963">Cytoplasm</keyword>
<dbReference type="CDD" id="cd02440">
    <property type="entry name" value="AdoMet_MTases"/>
    <property type="match status" value="2"/>
</dbReference>
<dbReference type="SUPFAM" id="SSF55811">
    <property type="entry name" value="Nudix"/>
    <property type="match status" value="1"/>
</dbReference>
<dbReference type="InterPro" id="IPR027573">
    <property type="entry name" value="Methyltran_FxLD"/>
</dbReference>
<gene>
    <name evidence="14" type="primary">fxlM</name>
    <name evidence="14" type="ORF">MMF93_27070</name>
</gene>
<dbReference type="Gene3D" id="3.40.50.150">
    <property type="entry name" value="Vaccinia Virus protein VP39"/>
    <property type="match status" value="2"/>
</dbReference>
<dbReference type="PRINTS" id="PR00502">
    <property type="entry name" value="NUDIXFAMILY"/>
</dbReference>
<dbReference type="Proteomes" id="UP001202244">
    <property type="component" value="Chromosome"/>
</dbReference>
<evidence type="ECO:0000256" key="4">
    <source>
        <dbReference type="ARBA" id="ARBA00013346"/>
    </source>
</evidence>
<proteinExistence type="inferred from homology"/>
<dbReference type="InterPro" id="IPR000682">
    <property type="entry name" value="PCMT"/>
</dbReference>
<dbReference type="Pfam" id="PF01135">
    <property type="entry name" value="PCMT"/>
    <property type="match status" value="1"/>
</dbReference>
<evidence type="ECO:0000256" key="7">
    <source>
        <dbReference type="ARBA" id="ARBA00022679"/>
    </source>
</evidence>
<evidence type="ECO:0000256" key="9">
    <source>
        <dbReference type="ARBA" id="ARBA00022801"/>
    </source>
</evidence>
<feature type="domain" description="Nudix hydrolase" evidence="13">
    <location>
        <begin position="200"/>
        <end position="331"/>
    </location>
</feature>
<dbReference type="GO" id="GO:0032259">
    <property type="term" value="P:methylation"/>
    <property type="evidence" value="ECO:0007669"/>
    <property type="project" value="UniProtKB-KW"/>
</dbReference>
<dbReference type="InterPro" id="IPR000086">
    <property type="entry name" value="NUDIX_hydrolase_dom"/>
</dbReference>
<sequence length="773" mass="83641">MAYDRSDWSQHYVEGKSFRPLRDVERDLLSRHAPVPDGGRALEIGCGTGELAAHLAGLGYEVDALDFAEGALTRARKAHKGVEGVRWLCLDIEHDDAPAGLDDGYDLITMRLMLAFVGDRTRVVRDLAARLRPGGALVVITPITANTPAERRRIALDEDELALLTEGWEQAERHDADGLAFLVLREPSASFEVVEKGRPEPQAVFGACVVVTDDCGRVLLGRSTRGMWELPGGRIESGESAQQTSVRELAEETGLGARLDDAHLLTVLHDDRADVRRVSAVLRVTTWTGTPQVCEPHRFTRWEWHPLHTLASLGSVFAPSAQALEATWPGVLSGLPPVHSYPQADAPPAVGGEPAEAFRLRQKMTDAVIAKGWAPSARVRQALRTVPRHRFAPEAPLTTAYDDDLAVVTRRDGAGRAVSSVSAAWLQADMAEHLRLEPGETVFEAGSGGYNAELLAAVTAPTGRVITVDLDPYVIRRTRRLCAEAGSGRVTAVLGEGSLGAPGLVPPGGFNGMVVTHNVWDIAPAWREQLAEGRFLVLPLEMHGYTRALALQRHGEILHARGWTYCGFVRDRGTAARITPTVGLAGGAVTVRWEDGAPADTGGLDAALDGPRHERATGVVIPGAYSFETLQLYSATVLNGFCCLTVPEESELVTQRDAAAMLGEGSLAYLTHAKVHDAPRPADRRYEFRIHAYGPAAPELAERFAACVQHWDRHVRETGYPPMTVHPAGTPDHELPAGHVLDKTSSRLIFQWPGHHSSDARPQALIAVGSAHE</sequence>
<dbReference type="RefSeq" id="WP_242755545.1">
    <property type="nucleotide sequence ID" value="NZ_CP093846.1"/>
</dbReference>
<organism evidence="14 15">
    <name type="scientific">Streptomyces tubbatahanensis</name>
    <dbReference type="NCBI Taxonomy" id="2923272"/>
    <lineage>
        <taxon>Bacteria</taxon>
        <taxon>Bacillati</taxon>
        <taxon>Actinomycetota</taxon>
        <taxon>Actinomycetes</taxon>
        <taxon>Kitasatosporales</taxon>
        <taxon>Streptomycetaceae</taxon>
        <taxon>Streptomyces</taxon>
    </lineage>
</organism>
<dbReference type="Gene3D" id="3.90.79.10">
    <property type="entry name" value="Nucleoside Triphosphate Pyrophosphohydrolase"/>
    <property type="match status" value="1"/>
</dbReference>
<dbReference type="InterPro" id="IPR029063">
    <property type="entry name" value="SAM-dependent_MTases_sf"/>
</dbReference>
<evidence type="ECO:0000256" key="5">
    <source>
        <dbReference type="ARBA" id="ARBA00022490"/>
    </source>
</evidence>
<keyword evidence="8" id="KW-0949">S-adenosyl-L-methionine</keyword>
<evidence type="ECO:0000256" key="1">
    <source>
        <dbReference type="ARBA" id="ARBA00004496"/>
    </source>
</evidence>
<dbReference type="PANTHER" id="PTHR11579">
    <property type="entry name" value="PROTEIN-L-ISOASPARTATE O-METHYLTRANSFERASE"/>
    <property type="match status" value="1"/>
</dbReference>
<dbReference type="EMBL" id="CP093846">
    <property type="protein sequence ID" value="UNS99702.1"/>
    <property type="molecule type" value="Genomic_DNA"/>
</dbReference>
<dbReference type="InterPro" id="IPR013217">
    <property type="entry name" value="Methyltransf_12"/>
</dbReference>
<evidence type="ECO:0000256" key="3">
    <source>
        <dbReference type="ARBA" id="ARBA00011890"/>
    </source>
</evidence>
<dbReference type="GO" id="GO:0008168">
    <property type="term" value="F:methyltransferase activity"/>
    <property type="evidence" value="ECO:0007669"/>
    <property type="project" value="UniProtKB-KW"/>
</dbReference>
<comment type="similarity">
    <text evidence="2">Belongs to the methyltransferase superfamily. L-isoaspartyl/D-aspartyl protein methyltransferase family.</text>
</comment>
<evidence type="ECO:0000313" key="15">
    <source>
        <dbReference type="Proteomes" id="UP001202244"/>
    </source>
</evidence>
<dbReference type="InterPro" id="IPR020476">
    <property type="entry name" value="Nudix_hydrolase"/>
</dbReference>
<protein>
    <recommendedName>
        <fullName evidence="4">Protein-L-isoaspartate O-methyltransferase</fullName>
        <ecNumber evidence="3">2.1.1.77</ecNumber>
    </recommendedName>
    <alternativeName>
        <fullName evidence="12">L-isoaspartyl protein carboxyl methyltransferase</fullName>
    </alternativeName>
    <alternativeName>
        <fullName evidence="10">Protein L-isoaspartyl methyltransferase</fullName>
    </alternativeName>
    <alternativeName>
        <fullName evidence="11">Protein-beta-aspartate methyltransferase</fullName>
    </alternativeName>
</protein>
<evidence type="ECO:0000256" key="8">
    <source>
        <dbReference type="ARBA" id="ARBA00022691"/>
    </source>
</evidence>
<dbReference type="EC" id="2.1.1.77" evidence="3"/>
<evidence type="ECO:0000256" key="11">
    <source>
        <dbReference type="ARBA" id="ARBA00031323"/>
    </source>
</evidence>
<keyword evidence="9" id="KW-0378">Hydrolase</keyword>
<keyword evidence="15" id="KW-1185">Reference proteome</keyword>
<dbReference type="CDD" id="cd04678">
    <property type="entry name" value="NUDIX_MTH2_Nudt15"/>
    <property type="match status" value="1"/>
</dbReference>
<keyword evidence="6 14" id="KW-0489">Methyltransferase</keyword>
<evidence type="ECO:0000313" key="14">
    <source>
        <dbReference type="EMBL" id="UNS99702.1"/>
    </source>
</evidence>
<comment type="subcellular location">
    <subcellularLocation>
        <location evidence="1">Cytoplasm</location>
    </subcellularLocation>
</comment>
<evidence type="ECO:0000256" key="12">
    <source>
        <dbReference type="ARBA" id="ARBA00031350"/>
    </source>
</evidence>
<dbReference type="PROSITE" id="PS51462">
    <property type="entry name" value="NUDIX"/>
    <property type="match status" value="1"/>
</dbReference>
<accession>A0ABY3XYS6</accession>
<keyword evidence="7" id="KW-0808">Transferase</keyword>
<dbReference type="InterPro" id="IPR015797">
    <property type="entry name" value="NUDIX_hydrolase-like_dom_sf"/>
</dbReference>
<dbReference type="NCBIfam" id="TIGR04364">
    <property type="entry name" value="methyltran_FxLD"/>
    <property type="match status" value="1"/>
</dbReference>
<evidence type="ECO:0000259" key="13">
    <source>
        <dbReference type="PROSITE" id="PS51462"/>
    </source>
</evidence>
<evidence type="ECO:0000256" key="10">
    <source>
        <dbReference type="ARBA" id="ARBA00030757"/>
    </source>
</evidence>
<dbReference type="Pfam" id="PF08242">
    <property type="entry name" value="Methyltransf_12"/>
    <property type="match status" value="1"/>
</dbReference>
<dbReference type="SUPFAM" id="SSF53335">
    <property type="entry name" value="S-adenosyl-L-methionine-dependent methyltransferases"/>
    <property type="match status" value="2"/>
</dbReference>